<dbReference type="EC" id="2.4.-.-" evidence="3"/>
<sequence>MAAKRPKVTIVIPFYNDPYVTEAVESALAQTYRNLEIIVVDDGSTIHADKLRQYEGRVHYLGKANGGTASALNHGFRLASGDYIAWLSSDDRFYPEKIERQLEEMERCGAWISHTGFDQIDGGGRMTALAIMPPNNDKGQFYRALAHSNPVNGCTVMMNKSLYRHIGQFDETLPFTHDLDYWFRVLLAGIPFLLVEKILSAYRVHDGMGTLRHSEVIERESKQTFAKYAKRWQLYTAKLGFLQPVQGGS</sequence>
<keyword evidence="4" id="KW-1185">Reference proteome</keyword>
<dbReference type="InterPro" id="IPR029044">
    <property type="entry name" value="Nucleotide-diphossugar_trans"/>
</dbReference>
<keyword evidence="3" id="KW-0808">Transferase</keyword>
<comment type="caution">
    <text evidence="3">The sequence shown here is derived from an EMBL/GenBank/DDBJ whole genome shotgun (WGS) entry which is preliminary data.</text>
</comment>
<evidence type="ECO:0000313" key="3">
    <source>
        <dbReference type="EMBL" id="MBW7474533.1"/>
    </source>
</evidence>
<dbReference type="InterPro" id="IPR001173">
    <property type="entry name" value="Glyco_trans_2-like"/>
</dbReference>
<dbReference type="GO" id="GO:0016757">
    <property type="term" value="F:glycosyltransferase activity"/>
    <property type="evidence" value="ECO:0007669"/>
    <property type="project" value="UniProtKB-KW"/>
</dbReference>
<organism evidence="3 4">
    <name type="scientific">Paenibacillus oenotherae</name>
    <dbReference type="NCBI Taxonomy" id="1435645"/>
    <lineage>
        <taxon>Bacteria</taxon>
        <taxon>Bacillati</taxon>
        <taxon>Bacillota</taxon>
        <taxon>Bacilli</taxon>
        <taxon>Bacillales</taxon>
        <taxon>Paenibacillaceae</taxon>
        <taxon>Paenibacillus</taxon>
    </lineage>
</organism>
<accession>A0ABS7D5T6</accession>
<comment type="similarity">
    <text evidence="1">Belongs to the glycosyltransferase 2 family.</text>
</comment>
<evidence type="ECO:0000256" key="1">
    <source>
        <dbReference type="ARBA" id="ARBA00006739"/>
    </source>
</evidence>
<evidence type="ECO:0000259" key="2">
    <source>
        <dbReference type="Pfam" id="PF00535"/>
    </source>
</evidence>
<evidence type="ECO:0000313" key="4">
    <source>
        <dbReference type="Proteomes" id="UP000812277"/>
    </source>
</evidence>
<dbReference type="Pfam" id="PF00535">
    <property type="entry name" value="Glycos_transf_2"/>
    <property type="match status" value="1"/>
</dbReference>
<dbReference type="EMBL" id="JAHZIJ010000003">
    <property type="protein sequence ID" value="MBW7474533.1"/>
    <property type="molecule type" value="Genomic_DNA"/>
</dbReference>
<proteinExistence type="inferred from homology"/>
<keyword evidence="3" id="KW-0328">Glycosyltransferase</keyword>
<dbReference type="PANTHER" id="PTHR43685:SF11">
    <property type="entry name" value="GLYCOSYLTRANSFERASE TAGX-RELATED"/>
    <property type="match status" value="1"/>
</dbReference>
<name>A0ABS7D5T6_9BACL</name>
<protein>
    <submittedName>
        <fullName evidence="3">Glycosyltransferase</fullName>
        <ecNumber evidence="3">2.4.-.-</ecNumber>
    </submittedName>
</protein>
<dbReference type="PANTHER" id="PTHR43685">
    <property type="entry name" value="GLYCOSYLTRANSFERASE"/>
    <property type="match status" value="1"/>
</dbReference>
<dbReference type="SUPFAM" id="SSF53448">
    <property type="entry name" value="Nucleotide-diphospho-sugar transferases"/>
    <property type="match status" value="1"/>
</dbReference>
<reference evidence="3 4" key="1">
    <citation type="submission" date="2021-07" db="EMBL/GenBank/DDBJ databases">
        <title>Paenibacillus radiodurans sp. nov., isolated from the southeastern edge of Tengger Desert.</title>
        <authorList>
            <person name="Zhang G."/>
        </authorList>
    </citation>
    <scope>NUCLEOTIDE SEQUENCE [LARGE SCALE GENOMIC DNA]</scope>
    <source>
        <strain evidence="3 4">DT7-4</strain>
    </source>
</reference>
<feature type="domain" description="Glycosyltransferase 2-like" evidence="2">
    <location>
        <begin position="9"/>
        <end position="162"/>
    </location>
</feature>
<dbReference type="Proteomes" id="UP000812277">
    <property type="component" value="Unassembled WGS sequence"/>
</dbReference>
<dbReference type="Gene3D" id="3.90.550.10">
    <property type="entry name" value="Spore Coat Polysaccharide Biosynthesis Protein SpsA, Chain A"/>
    <property type="match status" value="1"/>
</dbReference>
<gene>
    <name evidence="3" type="ORF">K0T92_07230</name>
</gene>
<dbReference type="InterPro" id="IPR050834">
    <property type="entry name" value="Glycosyltransf_2"/>
</dbReference>
<dbReference type="RefSeq" id="WP_219871763.1">
    <property type="nucleotide sequence ID" value="NZ_JAHZIJ010000003.1"/>
</dbReference>